<dbReference type="Proteomes" id="UP001164539">
    <property type="component" value="Chromosome 14"/>
</dbReference>
<organism evidence="1 2">
    <name type="scientific">Melia azedarach</name>
    <name type="common">Chinaberry tree</name>
    <dbReference type="NCBI Taxonomy" id="155640"/>
    <lineage>
        <taxon>Eukaryota</taxon>
        <taxon>Viridiplantae</taxon>
        <taxon>Streptophyta</taxon>
        <taxon>Embryophyta</taxon>
        <taxon>Tracheophyta</taxon>
        <taxon>Spermatophyta</taxon>
        <taxon>Magnoliopsida</taxon>
        <taxon>eudicotyledons</taxon>
        <taxon>Gunneridae</taxon>
        <taxon>Pentapetalae</taxon>
        <taxon>rosids</taxon>
        <taxon>malvids</taxon>
        <taxon>Sapindales</taxon>
        <taxon>Meliaceae</taxon>
        <taxon>Melia</taxon>
    </lineage>
</organism>
<protein>
    <submittedName>
        <fullName evidence="1">Retrovirus-related Pol polyprotein from transposon TNT 1-94</fullName>
    </submittedName>
</protein>
<sequence length="451" mass="51610">MVLSPVLYVPNLSCNLLSISKLTQDMNCVTKFFPTYCEFQEMESGKTIGCAWAYDGLYIINNKSASGQAQNVSSDLVSVRQSRNHEIMLWHFRLGHPSFPYLKMLFPSLFKDTNLELLHCEVCQLSKQSRVSYSPQSYQSTVPFSLIHSDLWGPSKISNINGAKWFITLIDDHTRISWVYLMKDKTEVRNIFKSFHSMIQTQFKTQIQILRSDNGTKYINSILGAYLSENGIIHQKSCWDTPQQNGVAERKNRHLLEVARSLLFISNVPKFFWGEAILTATYLINRLPSRVLKFQTPVTVLKATYPNIRIINSLPPKVFGCSVFVYIHNQGQSKLDPRAIKCLFLGYSSTRKGYRCYSLVTRKFYTSMNVKFFEQIPYYSKTSLEGESPSQGQAQFWESVIPIPIESESSSTKSFFEFESVPATSLNLLSLTLLHQQLSSEFTHAAIKLMI</sequence>
<gene>
    <name evidence="1" type="ORF">OWV82_024230</name>
</gene>
<dbReference type="EMBL" id="CM051407">
    <property type="protein sequence ID" value="KAJ4700914.1"/>
    <property type="molecule type" value="Genomic_DNA"/>
</dbReference>
<keyword evidence="2" id="KW-1185">Reference proteome</keyword>
<proteinExistence type="predicted"/>
<evidence type="ECO:0000313" key="1">
    <source>
        <dbReference type="EMBL" id="KAJ4700914.1"/>
    </source>
</evidence>
<reference evidence="1 2" key="1">
    <citation type="journal article" date="2023" name="Science">
        <title>Complex scaffold remodeling in plant triterpene biosynthesis.</title>
        <authorList>
            <person name="De La Pena R."/>
            <person name="Hodgson H."/>
            <person name="Liu J.C."/>
            <person name="Stephenson M.J."/>
            <person name="Martin A.C."/>
            <person name="Owen C."/>
            <person name="Harkess A."/>
            <person name="Leebens-Mack J."/>
            <person name="Jimenez L.E."/>
            <person name="Osbourn A."/>
            <person name="Sattely E.S."/>
        </authorList>
    </citation>
    <scope>NUCLEOTIDE SEQUENCE [LARGE SCALE GENOMIC DNA]</scope>
    <source>
        <strain evidence="2">cv. JPN11</strain>
        <tissue evidence="1">Leaf</tissue>
    </source>
</reference>
<name>A0ACC1WPS0_MELAZ</name>
<accession>A0ACC1WPS0</accession>
<comment type="caution">
    <text evidence="1">The sequence shown here is derived from an EMBL/GenBank/DDBJ whole genome shotgun (WGS) entry which is preliminary data.</text>
</comment>
<evidence type="ECO:0000313" key="2">
    <source>
        <dbReference type="Proteomes" id="UP001164539"/>
    </source>
</evidence>